<feature type="compositionally biased region" description="Basic and acidic residues" evidence="3">
    <location>
        <begin position="101"/>
        <end position="112"/>
    </location>
</feature>
<evidence type="ECO:0000256" key="1">
    <source>
        <dbReference type="ARBA" id="ARBA00023118"/>
    </source>
</evidence>
<sequence>MTRPTDPHLHGLVPGAVHDPDAVWEVTARLRLLTDTHIGAADPYPRHAAPGEVDRLIDRDPVDGAPRLRATTLAGLLRHHLAARLGPAGAEAVKELFGQADPREDVDADPERPPTMSALDLDDATGQLPRREKGGDTGETDEEPVAVRFGNRVDPDSGAVAPGLLWQMEVLPAGTVFTATMRLHTTGTTREGRLLALLALAADGLAGPEYGPGIRLGARSGRGLGAVRADTWHAHRHDLRDPKGWAAFHARTWDQRWAEARTAVADQEAPERAAALTACLTGAMPEPVGSAFTTTLAEFGTDQRIRDELRLTVVIGERPTAAFLPAAPENGNGDRESQPGLILLGDTPHPESPENTDRAHRRRPHLTHQGTVEWRPMLGDTALFSLVKRVGRRIVRDLSGQAHSLDGAARAWHTRLWGGDLETGTPEPARITLRSAPAVDGGEPLRTTRTTIDALFGDTVDTRLFTDELHAGGTAEFVLDVDSPDAATRGLLGLIVRELHTVPFDGIGGGASVGHGRVTVTGAELVCHHADHAEAVDLIRALREPDGRERAALAEWVAALREALHTVDEKAGSEGSTA</sequence>
<reference evidence="5 6" key="1">
    <citation type="submission" date="2020-08" db="EMBL/GenBank/DDBJ databases">
        <title>Sequencing the genomes of 1000 actinobacteria strains.</title>
        <authorList>
            <person name="Klenk H.-P."/>
        </authorList>
    </citation>
    <scope>NUCLEOTIDE SEQUENCE [LARGE SCALE GENOMIC DNA]</scope>
    <source>
        <strain evidence="5 6">DSM 102030</strain>
    </source>
</reference>
<protein>
    <submittedName>
        <fullName evidence="5">CRISPR/Cas system CSM-associated protein Csm3 (Group 7 of RAMP superfamily)</fullName>
    </submittedName>
</protein>
<feature type="region of interest" description="Disordered" evidence="3">
    <location>
        <begin position="346"/>
        <end position="367"/>
    </location>
</feature>
<evidence type="ECO:0000256" key="3">
    <source>
        <dbReference type="SAM" id="MobiDB-lite"/>
    </source>
</evidence>
<dbReference type="Proteomes" id="UP000523007">
    <property type="component" value="Unassembled WGS sequence"/>
</dbReference>
<comment type="subunit">
    <text evidence="2">Part of the Csm effector complex that includes Cas10, Csm2, Csm3, Csm4 and Csm5.</text>
</comment>
<dbReference type="PANTHER" id="PTHR35579">
    <property type="entry name" value="CRISPR SYSTEM CMS ENDORIBONUCLEASE CSM3"/>
    <property type="match status" value="1"/>
</dbReference>
<dbReference type="Pfam" id="PF03787">
    <property type="entry name" value="RAMPs"/>
    <property type="match status" value="1"/>
</dbReference>
<evidence type="ECO:0000259" key="4">
    <source>
        <dbReference type="Pfam" id="PF03787"/>
    </source>
</evidence>
<keyword evidence="1" id="KW-0051">Antiviral defense</keyword>
<dbReference type="CDD" id="cd09726">
    <property type="entry name" value="RAMP_I_III"/>
    <property type="match status" value="1"/>
</dbReference>
<proteinExistence type="predicted"/>
<dbReference type="InterPro" id="IPR005537">
    <property type="entry name" value="RAMP_III_fam"/>
</dbReference>
<dbReference type="EMBL" id="JACHJT010000001">
    <property type="protein sequence ID" value="MBB4933298.1"/>
    <property type="molecule type" value="Genomic_DNA"/>
</dbReference>
<dbReference type="GO" id="GO:0051607">
    <property type="term" value="P:defense response to virus"/>
    <property type="evidence" value="ECO:0007669"/>
    <property type="project" value="UniProtKB-KW"/>
</dbReference>
<name>A0A7W7W473_9ACTN</name>
<evidence type="ECO:0000313" key="5">
    <source>
        <dbReference type="EMBL" id="MBB4933298.1"/>
    </source>
</evidence>
<evidence type="ECO:0000313" key="6">
    <source>
        <dbReference type="Proteomes" id="UP000523007"/>
    </source>
</evidence>
<feature type="compositionally biased region" description="Basic and acidic residues" evidence="3">
    <location>
        <begin position="348"/>
        <end position="358"/>
    </location>
</feature>
<dbReference type="AlphaFoldDB" id="A0A7W7W473"/>
<accession>A0A7W7W473</accession>
<evidence type="ECO:0000256" key="2">
    <source>
        <dbReference type="ARBA" id="ARBA00093789"/>
    </source>
</evidence>
<dbReference type="PANTHER" id="PTHR35579:SF6">
    <property type="entry name" value="DUF324 DOMAIN-CONTAINING PROTEIN"/>
    <property type="match status" value="1"/>
</dbReference>
<keyword evidence="6" id="KW-1185">Reference proteome</keyword>
<comment type="caution">
    <text evidence="5">The sequence shown here is derived from an EMBL/GenBank/DDBJ whole genome shotgun (WGS) entry which is preliminary data.</text>
</comment>
<dbReference type="RefSeq" id="WP_312885390.1">
    <property type="nucleotide sequence ID" value="NZ_JACHJT010000001.1"/>
</dbReference>
<organism evidence="5 6">
    <name type="scientific">Lipingzhangella halophila</name>
    <dbReference type="NCBI Taxonomy" id="1783352"/>
    <lineage>
        <taxon>Bacteria</taxon>
        <taxon>Bacillati</taxon>
        <taxon>Actinomycetota</taxon>
        <taxon>Actinomycetes</taxon>
        <taxon>Streptosporangiales</taxon>
        <taxon>Nocardiopsidaceae</taxon>
        <taxon>Lipingzhangella</taxon>
    </lineage>
</organism>
<dbReference type="InterPro" id="IPR052216">
    <property type="entry name" value="CRISPR_Csm3_endoribonuclease"/>
</dbReference>
<feature type="domain" description="CRISPR type III-associated protein" evidence="4">
    <location>
        <begin position="30"/>
        <end position="228"/>
    </location>
</feature>
<feature type="region of interest" description="Disordered" evidence="3">
    <location>
        <begin position="99"/>
        <end position="142"/>
    </location>
</feature>
<gene>
    <name evidence="5" type="ORF">F4561_004118</name>
</gene>